<reference evidence="4 5" key="1">
    <citation type="submission" date="2023-04" db="EMBL/GenBank/DDBJ databases">
        <title>Genome sequence of Halobacillus naozhouensis KACC 21980.</title>
        <authorList>
            <person name="Kim S."/>
            <person name="Heo J."/>
            <person name="Kwon S.-W."/>
        </authorList>
    </citation>
    <scope>NUCLEOTIDE SEQUENCE [LARGE SCALE GENOMIC DNA]</scope>
    <source>
        <strain evidence="4 5">KCTC 13234</strain>
    </source>
</reference>
<dbReference type="PANTHER" id="PTHR43072:SF23">
    <property type="entry name" value="UPF0039 PROTEIN C11D3.02C"/>
    <property type="match status" value="1"/>
</dbReference>
<dbReference type="PROSITE" id="PS51186">
    <property type="entry name" value="GNAT"/>
    <property type="match status" value="1"/>
</dbReference>
<keyword evidence="1 4" id="KW-0808">Transferase</keyword>
<feature type="domain" description="N-acetyltransferase" evidence="3">
    <location>
        <begin position="3"/>
        <end position="158"/>
    </location>
</feature>
<dbReference type="InterPro" id="IPR000182">
    <property type="entry name" value="GNAT_dom"/>
</dbReference>
<dbReference type="RefSeq" id="WP_283077067.1">
    <property type="nucleotide sequence ID" value="NZ_CP121671.1"/>
</dbReference>
<organism evidence="4 5">
    <name type="scientific">Halobacillus naozhouensis</name>
    <dbReference type="NCBI Taxonomy" id="554880"/>
    <lineage>
        <taxon>Bacteria</taxon>
        <taxon>Bacillati</taxon>
        <taxon>Bacillota</taxon>
        <taxon>Bacilli</taxon>
        <taxon>Bacillales</taxon>
        <taxon>Bacillaceae</taxon>
        <taxon>Halobacillus</taxon>
    </lineage>
</organism>
<evidence type="ECO:0000256" key="2">
    <source>
        <dbReference type="ARBA" id="ARBA00023315"/>
    </source>
</evidence>
<dbReference type="SUPFAM" id="SSF55729">
    <property type="entry name" value="Acyl-CoA N-acyltransferases (Nat)"/>
    <property type="match status" value="1"/>
</dbReference>
<dbReference type="CDD" id="cd04301">
    <property type="entry name" value="NAT_SF"/>
    <property type="match status" value="1"/>
</dbReference>
<dbReference type="Proteomes" id="UP001221597">
    <property type="component" value="Chromosome"/>
</dbReference>
<dbReference type="EC" id="2.3.1.-" evidence="4"/>
<dbReference type="GO" id="GO:0016746">
    <property type="term" value="F:acyltransferase activity"/>
    <property type="evidence" value="ECO:0007669"/>
    <property type="project" value="UniProtKB-KW"/>
</dbReference>
<sequence length="169" mass="18695">MSINIRKFAKKDWTEVKEIYQLGIATGNATLEAVVPAYETWVSSGDPACTFVAYTGQEGSILGWCRLAPASTRKVYEGVAEVSVYVHPAETGKGIGGLLLEKLIQASEQKGYWTLTAGILVENTSSISLHKKHGFKEIGVREKIGSLHGVWRDVLLLERRSRIVNWNTF</sequence>
<protein>
    <submittedName>
        <fullName evidence="4">GNAT family N-acetyltransferase</fullName>
        <ecNumber evidence="4">2.3.1.-</ecNumber>
    </submittedName>
</protein>
<keyword evidence="2 4" id="KW-0012">Acyltransferase</keyword>
<dbReference type="Gene3D" id="3.40.630.30">
    <property type="match status" value="1"/>
</dbReference>
<gene>
    <name evidence="4" type="ORF">P9989_01430</name>
</gene>
<evidence type="ECO:0000256" key="1">
    <source>
        <dbReference type="ARBA" id="ARBA00022679"/>
    </source>
</evidence>
<dbReference type="PANTHER" id="PTHR43072">
    <property type="entry name" value="N-ACETYLTRANSFERASE"/>
    <property type="match status" value="1"/>
</dbReference>
<keyword evidence="5" id="KW-1185">Reference proteome</keyword>
<dbReference type="Pfam" id="PF00583">
    <property type="entry name" value="Acetyltransf_1"/>
    <property type="match status" value="1"/>
</dbReference>
<evidence type="ECO:0000259" key="3">
    <source>
        <dbReference type="PROSITE" id="PS51186"/>
    </source>
</evidence>
<accession>A0ABY8J114</accession>
<name>A0ABY8J114_9BACI</name>
<dbReference type="InterPro" id="IPR016181">
    <property type="entry name" value="Acyl_CoA_acyltransferase"/>
</dbReference>
<dbReference type="EMBL" id="CP121671">
    <property type="protein sequence ID" value="WFT75098.1"/>
    <property type="molecule type" value="Genomic_DNA"/>
</dbReference>
<proteinExistence type="predicted"/>
<evidence type="ECO:0000313" key="5">
    <source>
        <dbReference type="Proteomes" id="UP001221597"/>
    </source>
</evidence>
<evidence type="ECO:0000313" key="4">
    <source>
        <dbReference type="EMBL" id="WFT75098.1"/>
    </source>
</evidence>